<dbReference type="InterPro" id="IPR011990">
    <property type="entry name" value="TPR-like_helical_dom_sf"/>
</dbReference>
<accession>A0A2Z3HVC6</accession>
<evidence type="ECO:0000256" key="2">
    <source>
        <dbReference type="ARBA" id="ARBA00022803"/>
    </source>
</evidence>
<dbReference type="Proteomes" id="UP000247763">
    <property type="component" value="Chromosome"/>
</dbReference>
<dbReference type="PROSITE" id="PS50005">
    <property type="entry name" value="TPR"/>
    <property type="match status" value="2"/>
</dbReference>
<dbReference type="Pfam" id="PF13432">
    <property type="entry name" value="TPR_16"/>
    <property type="match status" value="3"/>
</dbReference>
<reference evidence="6" key="1">
    <citation type="submission" date="2018-05" db="EMBL/GenBank/DDBJ databases">
        <title>Genome sequencing of Phenylobacterium sp. HYN0004.</title>
        <authorList>
            <person name="Yi H."/>
            <person name="Baek C."/>
        </authorList>
    </citation>
    <scope>NUCLEOTIDE SEQUENCE [LARGE SCALE GENOMIC DNA]</scope>
    <source>
        <strain evidence="6">HYN0004</strain>
    </source>
</reference>
<dbReference type="SMART" id="SM00028">
    <property type="entry name" value="TPR"/>
    <property type="match status" value="7"/>
</dbReference>
<evidence type="ECO:0000256" key="4">
    <source>
        <dbReference type="SAM" id="SignalP"/>
    </source>
</evidence>
<evidence type="ECO:0008006" key="7">
    <source>
        <dbReference type="Google" id="ProtNLM"/>
    </source>
</evidence>
<sequence>MAVWRPKVLFRAASRLAIAGALFALAACATAPGPSAGPAEGTGASPYGQFLAGRAALNAGRNADAARYYGAVRALDPDAAGVIDERGFVAALLAGDVTTAARIAPTSEATSAPNLSLSRLVRAVEGMSTGRVGSAGTLLAPEGAVFPHRSAMALLAPWAAAMAGDREGVLVRPQSPGDRIVDVFGLLAQARLFERAGRLDEAETNFKVLSGGDSPGQASVLAYGGFLERRKRGAEAVALYDRLLATDPRNASVRAARERAAAGKAEVQPSLRQGAAQTLIPVAATLIAAGQDQMGLAYLRLALRLDPGNNPAWLLVGDLLESYGLVEEARAAYARVPAAAPEFVAAQAKLAWSHQRAGDPETALRLARAAAAGGDVEAAINLSDLLRANEKFSESADVLDPLISGAAPDWRLLYARGVSRERAGRWPEAEADLKAALALNPDEPELLNYLGYTWIDRNENLDKALEMVRRAVSQNPRSGAMVDSLGWAYFRLGDFPRAVETLERAVELEPGDPELNNHLGDAYWRVGRRDEAGFQWKRVLTLDPDPKIKAEAERKLAQGLPPAPTPAARKP</sequence>
<keyword evidence="1" id="KW-0677">Repeat</keyword>
<name>A0A2Z3HVC6_9CAUL</name>
<dbReference type="KEGG" id="phb:HYN04_08850"/>
<dbReference type="AlphaFoldDB" id="A0A2Z3HVC6"/>
<evidence type="ECO:0000256" key="1">
    <source>
        <dbReference type="ARBA" id="ARBA00022737"/>
    </source>
</evidence>
<gene>
    <name evidence="5" type="ORF">HYN04_08850</name>
</gene>
<dbReference type="Gene3D" id="1.25.40.10">
    <property type="entry name" value="Tetratricopeptide repeat domain"/>
    <property type="match status" value="2"/>
</dbReference>
<dbReference type="Pfam" id="PF13414">
    <property type="entry name" value="TPR_11"/>
    <property type="match status" value="1"/>
</dbReference>
<feature type="chain" id="PRO_5016361815" description="Tetratricopeptide repeat protein" evidence="4">
    <location>
        <begin position="27"/>
        <end position="571"/>
    </location>
</feature>
<dbReference type="PANTHER" id="PTHR45586:SF1">
    <property type="entry name" value="LIPOPOLYSACCHARIDE ASSEMBLY PROTEIN B"/>
    <property type="match status" value="1"/>
</dbReference>
<evidence type="ECO:0000256" key="3">
    <source>
        <dbReference type="PROSITE-ProRule" id="PRU00339"/>
    </source>
</evidence>
<proteinExistence type="predicted"/>
<dbReference type="PROSITE" id="PS51257">
    <property type="entry name" value="PROKAR_LIPOPROTEIN"/>
    <property type="match status" value="1"/>
</dbReference>
<dbReference type="EMBL" id="CP029479">
    <property type="protein sequence ID" value="AWM78795.1"/>
    <property type="molecule type" value="Genomic_DNA"/>
</dbReference>
<dbReference type="InterPro" id="IPR019734">
    <property type="entry name" value="TPR_rpt"/>
</dbReference>
<keyword evidence="2 3" id="KW-0802">TPR repeat</keyword>
<dbReference type="PROSITE" id="PS50293">
    <property type="entry name" value="TPR_REGION"/>
    <property type="match status" value="1"/>
</dbReference>
<feature type="signal peptide" evidence="4">
    <location>
        <begin position="1"/>
        <end position="26"/>
    </location>
</feature>
<protein>
    <recommendedName>
        <fullName evidence="7">Tetratricopeptide repeat protein</fullName>
    </recommendedName>
</protein>
<feature type="repeat" description="TPR" evidence="3">
    <location>
        <begin position="513"/>
        <end position="546"/>
    </location>
</feature>
<organism evidence="5 6">
    <name type="scientific">Phenylobacterium parvum</name>
    <dbReference type="NCBI Taxonomy" id="2201350"/>
    <lineage>
        <taxon>Bacteria</taxon>
        <taxon>Pseudomonadati</taxon>
        <taxon>Pseudomonadota</taxon>
        <taxon>Alphaproteobacteria</taxon>
        <taxon>Caulobacterales</taxon>
        <taxon>Caulobacteraceae</taxon>
        <taxon>Phenylobacterium</taxon>
    </lineage>
</organism>
<feature type="repeat" description="TPR" evidence="3">
    <location>
        <begin position="479"/>
        <end position="512"/>
    </location>
</feature>
<dbReference type="PANTHER" id="PTHR45586">
    <property type="entry name" value="TPR REPEAT-CONTAINING PROTEIN PA4667"/>
    <property type="match status" value="1"/>
</dbReference>
<dbReference type="SUPFAM" id="SSF48452">
    <property type="entry name" value="TPR-like"/>
    <property type="match status" value="2"/>
</dbReference>
<keyword evidence="6" id="KW-1185">Reference proteome</keyword>
<evidence type="ECO:0000313" key="6">
    <source>
        <dbReference type="Proteomes" id="UP000247763"/>
    </source>
</evidence>
<dbReference type="InterPro" id="IPR051012">
    <property type="entry name" value="CellSynth/LPSAsmb/PSIAsmb"/>
</dbReference>
<evidence type="ECO:0000313" key="5">
    <source>
        <dbReference type="EMBL" id="AWM78795.1"/>
    </source>
</evidence>
<dbReference type="OrthoDB" id="9766710at2"/>
<keyword evidence="4" id="KW-0732">Signal</keyword>